<dbReference type="PANTHER" id="PTHR43210">
    <property type="entry name" value="DETHIOBIOTIN SYNTHETASE"/>
    <property type="match status" value="1"/>
</dbReference>
<evidence type="ECO:0000256" key="1">
    <source>
        <dbReference type="ARBA" id="ARBA00022756"/>
    </source>
</evidence>
<reference evidence="3 4" key="1">
    <citation type="submission" date="2023-01" db="EMBL/GenBank/DDBJ databases">
        <title>Cultivation and genomic characterization of new, ubiquitous marine nitrite-oxidizing bacteria from the Nitrospirales.</title>
        <authorList>
            <person name="Mueller A.J."/>
            <person name="Daebeler A."/>
            <person name="Herbold C.W."/>
            <person name="Kirkegaard R.H."/>
            <person name="Daims H."/>
        </authorList>
    </citation>
    <scope>NUCLEOTIDE SEQUENCE [LARGE SCALE GENOMIC DNA]</scope>
    <source>
        <strain evidence="3 4">VA</strain>
    </source>
</reference>
<dbReference type="HAMAP" id="MF_00336">
    <property type="entry name" value="BioD"/>
    <property type="match status" value="1"/>
</dbReference>
<dbReference type="Pfam" id="PF13500">
    <property type="entry name" value="AAA_26"/>
    <property type="match status" value="1"/>
</dbReference>
<feature type="binding site" evidence="2">
    <location>
        <begin position="119"/>
        <end position="122"/>
    </location>
    <ligand>
        <name>ATP</name>
        <dbReference type="ChEBI" id="CHEBI:30616"/>
    </ligand>
</feature>
<feature type="binding site" evidence="2">
    <location>
        <begin position="179"/>
        <end position="180"/>
    </location>
    <ligand>
        <name>ATP</name>
        <dbReference type="ChEBI" id="CHEBI:30616"/>
    </ligand>
</feature>
<dbReference type="EMBL" id="CP116967">
    <property type="protein sequence ID" value="WNM57677.1"/>
    <property type="molecule type" value="Genomic_DNA"/>
</dbReference>
<keyword evidence="2" id="KW-0547">Nucleotide-binding</keyword>
<dbReference type="Proteomes" id="UP001302719">
    <property type="component" value="Chromosome"/>
</dbReference>
<feature type="binding site" evidence="2">
    <location>
        <begin position="18"/>
        <end position="23"/>
    </location>
    <ligand>
        <name>ATP</name>
        <dbReference type="ChEBI" id="CHEBI:30616"/>
    </ligand>
</feature>
<feature type="active site" evidence="2">
    <location>
        <position position="43"/>
    </location>
</feature>
<dbReference type="PIRSF" id="PIRSF006755">
    <property type="entry name" value="DTB_synth"/>
    <property type="match status" value="1"/>
</dbReference>
<dbReference type="Gene3D" id="3.40.50.300">
    <property type="entry name" value="P-loop containing nucleotide triphosphate hydrolases"/>
    <property type="match status" value="1"/>
</dbReference>
<dbReference type="GO" id="GO:0004141">
    <property type="term" value="F:dethiobiotin synthase activity"/>
    <property type="evidence" value="ECO:0007669"/>
    <property type="project" value="UniProtKB-UniRule"/>
</dbReference>
<dbReference type="AlphaFoldDB" id="A0AA96GAE1"/>
<keyword evidence="2" id="KW-0479">Metal-binding</keyword>
<comment type="catalytic activity">
    <reaction evidence="2">
        <text>(7R,8S)-7,8-diammoniononanoate + CO2 + ATP = (4R,5S)-dethiobiotin + ADP + phosphate + 3 H(+)</text>
        <dbReference type="Rhea" id="RHEA:15805"/>
        <dbReference type="ChEBI" id="CHEBI:15378"/>
        <dbReference type="ChEBI" id="CHEBI:16526"/>
        <dbReference type="ChEBI" id="CHEBI:30616"/>
        <dbReference type="ChEBI" id="CHEBI:43474"/>
        <dbReference type="ChEBI" id="CHEBI:149469"/>
        <dbReference type="ChEBI" id="CHEBI:149473"/>
        <dbReference type="ChEBI" id="CHEBI:456216"/>
        <dbReference type="EC" id="6.3.3.3"/>
    </reaction>
</comment>
<comment type="pathway">
    <text evidence="2">Cofactor biosynthesis; biotin biosynthesis; biotin from 7,8-diaminononanoate: step 1/2.</text>
</comment>
<dbReference type="CDD" id="cd03109">
    <property type="entry name" value="DTBS"/>
    <property type="match status" value="1"/>
</dbReference>
<comment type="similarity">
    <text evidence="2">Belongs to the dethiobiotin synthetase family.</text>
</comment>
<keyword evidence="4" id="KW-1185">Reference proteome</keyword>
<comment type="subunit">
    <text evidence="2">Homodimer.</text>
</comment>
<keyword evidence="1 2" id="KW-0093">Biotin biosynthesis</keyword>
<dbReference type="InterPro" id="IPR004472">
    <property type="entry name" value="DTB_synth_BioD"/>
</dbReference>
<feature type="binding site" evidence="2">
    <location>
        <position position="119"/>
    </location>
    <ligand>
        <name>Mg(2+)</name>
        <dbReference type="ChEBI" id="CHEBI:18420"/>
    </ligand>
</feature>
<dbReference type="InterPro" id="IPR027417">
    <property type="entry name" value="P-loop_NTPase"/>
</dbReference>
<keyword evidence="2 3" id="KW-0436">Ligase</keyword>
<sequence length="248" mass="27094">MSTHPDHLAIFITATDTGVGKTTITASLVLGLKKQGYQVGVMKPVETGIDPQQTETSDTVRLQSLLSPPPPFASICLYAFPQPIAPLTCARETGTTIELARIATAFHLLRQQHPVCLVEGAGGLLTPLSPTHTIRDLIATLNLPALVVGRTSLGSVNHMLLTLEALKGAGIKPCGIVLNDPLSTTQTERFIQQRTSTIRLIQEWSEVPVFGPLEFQKTMQRDWRMGVETLAEHPEMQRLARHIIETQP</sequence>
<name>A0AA96GAE1_9BACT</name>
<dbReference type="RefSeq" id="WP_312642436.1">
    <property type="nucleotide sequence ID" value="NZ_CP116967.1"/>
</dbReference>
<dbReference type="GO" id="GO:0005829">
    <property type="term" value="C:cytosol"/>
    <property type="evidence" value="ECO:0007669"/>
    <property type="project" value="TreeGrafter"/>
</dbReference>
<feature type="binding site" evidence="2">
    <location>
        <position position="22"/>
    </location>
    <ligand>
        <name>Mg(2+)</name>
        <dbReference type="ChEBI" id="CHEBI:18420"/>
    </ligand>
</feature>
<dbReference type="GO" id="GO:0009102">
    <property type="term" value="P:biotin biosynthetic process"/>
    <property type="evidence" value="ECO:0007669"/>
    <property type="project" value="UniProtKB-UniRule"/>
</dbReference>
<dbReference type="KEGG" id="nall:PP769_17160"/>
<dbReference type="GO" id="GO:0005524">
    <property type="term" value="F:ATP binding"/>
    <property type="evidence" value="ECO:0007669"/>
    <property type="project" value="UniProtKB-UniRule"/>
</dbReference>
<comment type="caution">
    <text evidence="2">Lacks conserved residue(s) required for the propagation of feature annotation.</text>
</comment>
<feature type="binding site" evidence="2">
    <location>
        <position position="58"/>
    </location>
    <ligand>
        <name>Mg(2+)</name>
        <dbReference type="ChEBI" id="CHEBI:18420"/>
    </ligand>
</feature>
<protein>
    <recommendedName>
        <fullName evidence="2">ATP-dependent dethiobiotin synthetase BioD</fullName>
        <ecNumber evidence="2">6.3.3.3</ecNumber>
    </recommendedName>
    <alternativeName>
        <fullName evidence="2">DTB synthetase</fullName>
        <shortName evidence="2">DTBS</shortName>
    </alternativeName>
    <alternativeName>
        <fullName evidence="2">Dethiobiotin synthase</fullName>
    </alternativeName>
</protein>
<dbReference type="EC" id="6.3.3.3" evidence="2"/>
<accession>A0AA96GAE1</accession>
<keyword evidence="2" id="KW-0460">Magnesium</keyword>
<feature type="binding site" evidence="2">
    <location>
        <position position="47"/>
    </location>
    <ligand>
        <name>substrate</name>
    </ligand>
</feature>
<evidence type="ECO:0000313" key="3">
    <source>
        <dbReference type="EMBL" id="WNM57677.1"/>
    </source>
</evidence>
<gene>
    <name evidence="2 3" type="primary">bioD</name>
    <name evidence="3" type="ORF">PP769_17160</name>
</gene>
<evidence type="ECO:0000256" key="2">
    <source>
        <dbReference type="HAMAP-Rule" id="MF_00336"/>
    </source>
</evidence>
<comment type="subcellular location">
    <subcellularLocation>
        <location evidence="2">Cytoplasm</location>
    </subcellularLocation>
</comment>
<organism evidence="3 4">
    <name type="scientific">Candidatus Nitrospira allomarina</name>
    <dbReference type="NCBI Taxonomy" id="3020900"/>
    <lineage>
        <taxon>Bacteria</taxon>
        <taxon>Pseudomonadati</taxon>
        <taxon>Nitrospirota</taxon>
        <taxon>Nitrospiria</taxon>
        <taxon>Nitrospirales</taxon>
        <taxon>Nitrospiraceae</taxon>
        <taxon>Nitrospira</taxon>
    </lineage>
</organism>
<feature type="binding site" evidence="2">
    <location>
        <position position="58"/>
    </location>
    <ligand>
        <name>ATP</name>
        <dbReference type="ChEBI" id="CHEBI:30616"/>
    </ligand>
</feature>
<evidence type="ECO:0000313" key="4">
    <source>
        <dbReference type="Proteomes" id="UP001302719"/>
    </source>
</evidence>
<keyword evidence="2" id="KW-0067">ATP-binding</keyword>
<dbReference type="NCBIfam" id="TIGR00347">
    <property type="entry name" value="bioD"/>
    <property type="match status" value="1"/>
</dbReference>
<comment type="cofactor">
    <cofactor evidence="2">
        <name>Mg(2+)</name>
        <dbReference type="ChEBI" id="CHEBI:18420"/>
    </cofactor>
</comment>
<dbReference type="PANTHER" id="PTHR43210:SF5">
    <property type="entry name" value="DETHIOBIOTIN SYNTHETASE"/>
    <property type="match status" value="1"/>
</dbReference>
<proteinExistence type="inferred from homology"/>
<dbReference type="GO" id="GO:0000287">
    <property type="term" value="F:magnesium ion binding"/>
    <property type="evidence" value="ECO:0007669"/>
    <property type="project" value="UniProtKB-UniRule"/>
</dbReference>
<dbReference type="SUPFAM" id="SSF52540">
    <property type="entry name" value="P-loop containing nucleoside triphosphate hydrolases"/>
    <property type="match status" value="1"/>
</dbReference>
<comment type="function">
    <text evidence="2">Catalyzes a mechanistically unusual reaction, the ATP-dependent insertion of CO2 between the N7 and N8 nitrogen atoms of 7,8-diaminopelargonic acid (DAPA, also called 7,8-diammoniononanoate) to form a ureido ring.</text>
</comment>
<keyword evidence="2" id="KW-0963">Cytoplasm</keyword>